<proteinExistence type="predicted"/>
<protein>
    <submittedName>
        <fullName evidence="1">Uncharacterized protein</fullName>
    </submittedName>
</protein>
<dbReference type="Proteomes" id="UP001367508">
    <property type="component" value="Unassembled WGS sequence"/>
</dbReference>
<dbReference type="AlphaFoldDB" id="A0AAN9QSB4"/>
<accession>A0AAN9QSB4</accession>
<dbReference type="EMBL" id="JAYMYQ010000003">
    <property type="protein sequence ID" value="KAK7345949.1"/>
    <property type="molecule type" value="Genomic_DNA"/>
</dbReference>
<evidence type="ECO:0000313" key="2">
    <source>
        <dbReference type="Proteomes" id="UP001367508"/>
    </source>
</evidence>
<keyword evidence="2" id="KW-1185">Reference proteome</keyword>
<reference evidence="1 2" key="1">
    <citation type="submission" date="2024-01" db="EMBL/GenBank/DDBJ databases">
        <title>The genomes of 5 underutilized Papilionoideae crops provide insights into root nodulation and disease resistanc.</title>
        <authorList>
            <person name="Jiang F."/>
        </authorList>
    </citation>
    <scope>NUCLEOTIDE SEQUENCE [LARGE SCALE GENOMIC DNA]</scope>
    <source>
        <strain evidence="1">LVBAO_FW01</strain>
        <tissue evidence="1">Leaves</tissue>
    </source>
</reference>
<comment type="caution">
    <text evidence="1">The sequence shown here is derived from an EMBL/GenBank/DDBJ whole genome shotgun (WGS) entry which is preliminary data.</text>
</comment>
<name>A0AAN9QSB4_CANGL</name>
<gene>
    <name evidence="1" type="ORF">VNO77_16565</name>
</gene>
<organism evidence="1 2">
    <name type="scientific">Canavalia gladiata</name>
    <name type="common">Sword bean</name>
    <name type="synonym">Dolichos gladiatus</name>
    <dbReference type="NCBI Taxonomy" id="3824"/>
    <lineage>
        <taxon>Eukaryota</taxon>
        <taxon>Viridiplantae</taxon>
        <taxon>Streptophyta</taxon>
        <taxon>Embryophyta</taxon>
        <taxon>Tracheophyta</taxon>
        <taxon>Spermatophyta</taxon>
        <taxon>Magnoliopsida</taxon>
        <taxon>eudicotyledons</taxon>
        <taxon>Gunneridae</taxon>
        <taxon>Pentapetalae</taxon>
        <taxon>rosids</taxon>
        <taxon>fabids</taxon>
        <taxon>Fabales</taxon>
        <taxon>Fabaceae</taxon>
        <taxon>Papilionoideae</taxon>
        <taxon>50 kb inversion clade</taxon>
        <taxon>NPAAA clade</taxon>
        <taxon>indigoferoid/millettioid clade</taxon>
        <taxon>Phaseoleae</taxon>
        <taxon>Canavalia</taxon>
    </lineage>
</organism>
<evidence type="ECO:0000313" key="1">
    <source>
        <dbReference type="EMBL" id="KAK7345949.1"/>
    </source>
</evidence>
<sequence length="78" mass="8999">MLVCYVMPNNLLLLIVFCFAPIPNTCLVLRFSHPNWQLLFFYLSATLPLTCFATTQSQLTAIPYPYPAQLFTSFKKMM</sequence>